<comment type="caution">
    <text evidence="1">The sequence shown here is derived from an EMBL/GenBank/DDBJ whole genome shotgun (WGS) entry which is preliminary data.</text>
</comment>
<proteinExistence type="predicted"/>
<keyword evidence="2" id="KW-1185">Reference proteome</keyword>
<evidence type="ECO:0000313" key="1">
    <source>
        <dbReference type="EMBL" id="KAH6929863.1"/>
    </source>
</evidence>
<evidence type="ECO:0000313" key="2">
    <source>
        <dbReference type="Proteomes" id="UP000821845"/>
    </source>
</evidence>
<accession>A0ACB7S4R1</accession>
<sequence length="105" mass="11974">MRGQEYAHLPGKYSDMLAHCRKRRGRYPPAHKRLKQGTSLTWGRLEAGAYLRSTRLRVTCPGAYGWDCKYCPLHKPSTLSRILMGCKSDSHVASKSRPRSANRQN</sequence>
<dbReference type="EMBL" id="CM023485">
    <property type="protein sequence ID" value="KAH6929863.1"/>
    <property type="molecule type" value="Genomic_DNA"/>
</dbReference>
<reference evidence="1" key="1">
    <citation type="submission" date="2020-05" db="EMBL/GenBank/DDBJ databases">
        <title>Large-scale comparative analyses of tick genomes elucidate their genetic diversity and vector capacities.</title>
        <authorList>
            <person name="Jia N."/>
            <person name="Wang J."/>
            <person name="Shi W."/>
            <person name="Du L."/>
            <person name="Sun Y."/>
            <person name="Zhan W."/>
            <person name="Jiang J."/>
            <person name="Wang Q."/>
            <person name="Zhang B."/>
            <person name="Ji P."/>
            <person name="Sakyi L.B."/>
            <person name="Cui X."/>
            <person name="Yuan T."/>
            <person name="Jiang B."/>
            <person name="Yang W."/>
            <person name="Lam T.T.-Y."/>
            <person name="Chang Q."/>
            <person name="Ding S."/>
            <person name="Wang X."/>
            <person name="Zhu J."/>
            <person name="Ruan X."/>
            <person name="Zhao L."/>
            <person name="Wei J."/>
            <person name="Que T."/>
            <person name="Du C."/>
            <person name="Cheng J."/>
            <person name="Dai P."/>
            <person name="Han X."/>
            <person name="Huang E."/>
            <person name="Gao Y."/>
            <person name="Liu J."/>
            <person name="Shao H."/>
            <person name="Ye R."/>
            <person name="Li L."/>
            <person name="Wei W."/>
            <person name="Wang X."/>
            <person name="Wang C."/>
            <person name="Yang T."/>
            <person name="Huo Q."/>
            <person name="Li W."/>
            <person name="Guo W."/>
            <person name="Chen H."/>
            <person name="Zhou L."/>
            <person name="Ni X."/>
            <person name="Tian J."/>
            <person name="Zhou Y."/>
            <person name="Sheng Y."/>
            <person name="Liu T."/>
            <person name="Pan Y."/>
            <person name="Xia L."/>
            <person name="Li J."/>
            <person name="Zhao F."/>
            <person name="Cao W."/>
        </authorList>
    </citation>
    <scope>NUCLEOTIDE SEQUENCE</scope>
    <source>
        <strain evidence="1">Hyas-2018</strain>
    </source>
</reference>
<gene>
    <name evidence="1" type="ORF">HPB50_006426</name>
</gene>
<name>A0ACB7S4R1_HYAAI</name>
<protein>
    <submittedName>
        <fullName evidence="1">Uncharacterized protein</fullName>
    </submittedName>
</protein>
<dbReference type="Proteomes" id="UP000821845">
    <property type="component" value="Chromosome 5"/>
</dbReference>
<organism evidence="1 2">
    <name type="scientific">Hyalomma asiaticum</name>
    <name type="common">Tick</name>
    <dbReference type="NCBI Taxonomy" id="266040"/>
    <lineage>
        <taxon>Eukaryota</taxon>
        <taxon>Metazoa</taxon>
        <taxon>Ecdysozoa</taxon>
        <taxon>Arthropoda</taxon>
        <taxon>Chelicerata</taxon>
        <taxon>Arachnida</taxon>
        <taxon>Acari</taxon>
        <taxon>Parasitiformes</taxon>
        <taxon>Ixodida</taxon>
        <taxon>Ixodoidea</taxon>
        <taxon>Ixodidae</taxon>
        <taxon>Hyalomminae</taxon>
        <taxon>Hyalomma</taxon>
    </lineage>
</organism>